<evidence type="ECO:0000313" key="3">
    <source>
        <dbReference type="Proteomes" id="UP000003536"/>
    </source>
</evidence>
<evidence type="ECO:0000313" key="2">
    <source>
        <dbReference type="EMBL" id="EHD01748.1"/>
    </source>
</evidence>
<accession>G5SDW5</accession>
<dbReference type="Proteomes" id="UP000003536">
    <property type="component" value="Unassembled WGS sequence"/>
</dbReference>
<feature type="compositionally biased region" description="Basic and acidic residues" evidence="1">
    <location>
        <begin position="30"/>
        <end position="39"/>
    </location>
</feature>
<dbReference type="EMBL" id="AFCX01001153">
    <property type="protein sequence ID" value="EHD01748.1"/>
    <property type="molecule type" value="Genomic_DNA"/>
</dbReference>
<name>G5SDW5_SALET</name>
<proteinExistence type="predicted"/>
<comment type="caution">
    <text evidence="2">The sequence shown here is derived from an EMBL/GenBank/DDBJ whole genome shotgun (WGS) entry which is preliminary data.</text>
</comment>
<dbReference type="AlphaFoldDB" id="G5SDW5"/>
<gene>
    <name evidence="2" type="ORF">LTSEWAN_3529</name>
</gene>
<feature type="region of interest" description="Disordered" evidence="1">
    <location>
        <begin position="1"/>
        <end position="39"/>
    </location>
</feature>
<evidence type="ECO:0000256" key="1">
    <source>
        <dbReference type="SAM" id="MobiDB-lite"/>
    </source>
</evidence>
<organism evidence="2 3">
    <name type="scientific">Salmonella enterica subsp. enterica serovar Wandsworth str. A4-580</name>
    <dbReference type="NCBI Taxonomy" id="913086"/>
    <lineage>
        <taxon>Bacteria</taxon>
        <taxon>Pseudomonadati</taxon>
        <taxon>Pseudomonadota</taxon>
        <taxon>Gammaproteobacteria</taxon>
        <taxon>Enterobacterales</taxon>
        <taxon>Enterobacteriaceae</taxon>
        <taxon>Salmonella</taxon>
    </lineage>
</organism>
<reference evidence="2 3" key="1">
    <citation type="journal article" date="2011" name="BMC Genomics">
        <title>Genome sequencing reveals diversification of virulence factor content and possible host adaptation in distinct subpopulations of Salmonella enterica.</title>
        <authorList>
            <person name="den Bakker H.C."/>
            <person name="Moreno Switt A.I."/>
            <person name="Govoni G."/>
            <person name="Cummings C.A."/>
            <person name="Ranieri M.L."/>
            <person name="Degoricija L."/>
            <person name="Hoelzer K."/>
            <person name="Rodriguez-Rivera L.D."/>
            <person name="Brown S."/>
            <person name="Bolchacova E."/>
            <person name="Furtado M.R."/>
            <person name="Wiedmann M."/>
        </authorList>
    </citation>
    <scope>NUCLEOTIDE SEQUENCE [LARGE SCALE GENOMIC DNA]</scope>
    <source>
        <strain evidence="2 3">A4-580</strain>
    </source>
</reference>
<feature type="compositionally biased region" description="Polar residues" evidence="1">
    <location>
        <begin position="19"/>
        <end position="29"/>
    </location>
</feature>
<dbReference type="PATRIC" id="fig|913086.3.peg.2711"/>
<protein>
    <submittedName>
        <fullName evidence="2">Putative cytoplasmic protein</fullName>
    </submittedName>
</protein>
<sequence>MTETSSHRYKPRNIINAPNVKSSIFSRSQQRGDSENIQR</sequence>